<dbReference type="OrthoDB" id="47059at2759"/>
<dbReference type="Pfam" id="PF01915">
    <property type="entry name" value="Glyco_hydro_3_C"/>
    <property type="match status" value="1"/>
</dbReference>
<dbReference type="InterPro" id="IPR050288">
    <property type="entry name" value="Cellulose_deg_GH3"/>
</dbReference>
<dbReference type="EC" id="3.2.1.21" evidence="3"/>
<dbReference type="STRING" id="4955.A0A1G4MCR0"/>
<gene>
    <name evidence="7" type="ORF">LAFE_0E05182G</name>
</gene>
<evidence type="ECO:0000256" key="2">
    <source>
        <dbReference type="ARBA" id="ARBA00005336"/>
    </source>
</evidence>
<dbReference type="PANTHER" id="PTHR42715">
    <property type="entry name" value="BETA-GLUCOSIDASE"/>
    <property type="match status" value="1"/>
</dbReference>
<dbReference type="InterPro" id="IPR001764">
    <property type="entry name" value="Glyco_hydro_3_N"/>
</dbReference>
<keyword evidence="5" id="KW-0326">Glycosidase</keyword>
<dbReference type="OMA" id="QLWIVPP"/>
<dbReference type="FunFam" id="2.60.40.10:FF:000495">
    <property type="entry name" value="Periplasmic beta-glucosidase"/>
    <property type="match status" value="1"/>
</dbReference>
<dbReference type="InterPro" id="IPR002772">
    <property type="entry name" value="Glyco_hydro_3_C"/>
</dbReference>
<dbReference type="SMART" id="SM01217">
    <property type="entry name" value="Fn3_like"/>
    <property type="match status" value="1"/>
</dbReference>
<dbReference type="SUPFAM" id="SSF56988">
    <property type="entry name" value="Anthrax protective antigen"/>
    <property type="match status" value="1"/>
</dbReference>
<dbReference type="Pfam" id="PF07691">
    <property type="entry name" value="PA14"/>
    <property type="match status" value="1"/>
</dbReference>
<comment type="catalytic activity">
    <reaction evidence="1">
        <text>Hydrolysis of terminal, non-reducing beta-D-glucosyl residues with release of beta-D-glucose.</text>
        <dbReference type="EC" id="3.2.1.21"/>
    </reaction>
</comment>
<evidence type="ECO:0000256" key="3">
    <source>
        <dbReference type="ARBA" id="ARBA00012744"/>
    </source>
</evidence>
<dbReference type="SUPFAM" id="SSF52279">
    <property type="entry name" value="Beta-D-glucan exohydrolase, C-terminal domain"/>
    <property type="match status" value="1"/>
</dbReference>
<dbReference type="InterPro" id="IPR036881">
    <property type="entry name" value="Glyco_hydro_3_C_sf"/>
</dbReference>
<feature type="domain" description="PA14" evidence="6">
    <location>
        <begin position="408"/>
        <end position="568"/>
    </location>
</feature>
<keyword evidence="8" id="KW-1185">Reference proteome</keyword>
<dbReference type="PROSITE" id="PS51820">
    <property type="entry name" value="PA14"/>
    <property type="match status" value="1"/>
</dbReference>
<dbReference type="Gene3D" id="3.20.20.300">
    <property type="entry name" value="Glycoside hydrolase, family 3, N-terminal domain"/>
    <property type="match status" value="1"/>
</dbReference>
<comment type="similarity">
    <text evidence="2">Belongs to the glycosyl hydrolase 3 family.</text>
</comment>
<protein>
    <recommendedName>
        <fullName evidence="3">beta-glucosidase</fullName>
        <ecNumber evidence="3">3.2.1.21</ecNumber>
    </recommendedName>
</protein>
<name>A0A1G4MCR0_LACFM</name>
<dbReference type="InterPro" id="IPR013783">
    <property type="entry name" value="Ig-like_fold"/>
</dbReference>
<sequence length="847" mass="93206">MSKFDIEELIGELTLQEKIALIAAKDFWHTSPVERLGIPSVRVSDGPNGVRGTKFFNSVPSAAFPNGTGLASTFDTELLEEAGQLMAVEAAHKNASVILGPTTNIARGPLGGRGFESFSEDPYLSGMCTAALVNGMQSRGIAATVKHYVCNDLEDQRFSSNSIVTERALREIYLEPFRLAVKYANPVCIMSSYNKVNGTHCSQSKKLLDDILREEWGWDGMITSDWFGTYSSADAIKNGLDIEFPGPTKWRKSELISHLISSKEGISEEDVNTRVRNVLKMIKFAVDNKDKTGIIENGPESDANNTPETAAKLRKIAADSIVLLKNENNVLPLSKDESIVVIGPNAKTKFMSGGGSASLNPYYVVPIYDGIKSKLGKDPEYSIGCTSNKTLNGLWEACVIDPSKGNQADNIGAQAIFYTKPVEDRSPDEKPIDSTTIKQSYLTLFDYKNPAVEESNPLFYVDFEGYYTPEEDGDYEIGLQVYGTALLFIDGELVVDNKTKQTKGTFCFSAGTIEEKAIVSMKAGKSYKFRVEYGSGPTSQTASDFGAGGMQVGIAKKIDENEEIAHAAQLAKEHDKVVLCIGLNGEWESEGYDRENMTLPKKTNDLVRAVLRANPNTVVVNQSGTPVEMPWISECNALLQCWYGGNELGNAVADIAFADVVPSAKLSLSWPFKNEDNPAYLNFATESGRVLYGEDVFVGYRFYEKLQRQVAFPFGYGLSYTTFTFENLEVTADESKEILSVQLDVTNSGSKYAGAEVVQVYVAPTKSGITRPVKELKGFKKVYLEPNETKKVSLELPLKDSISYFEEYHNKWCAEAGEYQLLAGSSSDDTQLISSFELSKTFYWKGL</sequence>
<accession>A0A1G4MCR0</accession>
<dbReference type="PANTHER" id="PTHR42715:SF27">
    <property type="entry name" value="BETA-GLUCOSIDASE-RELATED"/>
    <property type="match status" value="1"/>
</dbReference>
<evidence type="ECO:0000256" key="4">
    <source>
        <dbReference type="ARBA" id="ARBA00022801"/>
    </source>
</evidence>
<evidence type="ECO:0000256" key="5">
    <source>
        <dbReference type="ARBA" id="ARBA00023295"/>
    </source>
</evidence>
<dbReference type="Gene3D" id="2.60.40.10">
    <property type="entry name" value="Immunoglobulins"/>
    <property type="match status" value="1"/>
</dbReference>
<dbReference type="GO" id="GO:0008422">
    <property type="term" value="F:beta-glucosidase activity"/>
    <property type="evidence" value="ECO:0007669"/>
    <property type="project" value="UniProtKB-EC"/>
</dbReference>
<reference evidence="8" key="1">
    <citation type="submission" date="2016-03" db="EMBL/GenBank/DDBJ databases">
        <authorList>
            <person name="Devillers H."/>
        </authorList>
    </citation>
    <scope>NUCLEOTIDE SEQUENCE [LARGE SCALE GENOMIC DNA]</scope>
</reference>
<dbReference type="Gene3D" id="2.60.120.260">
    <property type="entry name" value="Galactose-binding domain-like"/>
    <property type="match status" value="1"/>
</dbReference>
<evidence type="ECO:0000313" key="7">
    <source>
        <dbReference type="EMBL" id="SCW01691.1"/>
    </source>
</evidence>
<dbReference type="PRINTS" id="PR00133">
    <property type="entry name" value="GLHYDRLASE3"/>
</dbReference>
<proteinExistence type="inferred from homology"/>
<evidence type="ECO:0000259" key="6">
    <source>
        <dbReference type="PROSITE" id="PS51820"/>
    </source>
</evidence>
<dbReference type="AlphaFoldDB" id="A0A1G4MCR0"/>
<dbReference type="FunFam" id="3.20.20.300:FF:000006">
    <property type="entry name" value="Beta-glucosidase H"/>
    <property type="match status" value="1"/>
</dbReference>
<dbReference type="Pfam" id="PF00933">
    <property type="entry name" value="Glyco_hydro_3"/>
    <property type="match status" value="1"/>
</dbReference>
<dbReference type="InterPro" id="IPR037524">
    <property type="entry name" value="PA14/GLEYA"/>
</dbReference>
<evidence type="ECO:0000256" key="1">
    <source>
        <dbReference type="ARBA" id="ARBA00000448"/>
    </source>
</evidence>
<evidence type="ECO:0000313" key="8">
    <source>
        <dbReference type="Proteomes" id="UP000190831"/>
    </source>
</evidence>
<dbReference type="Pfam" id="PF14310">
    <property type="entry name" value="Fn3-like"/>
    <property type="match status" value="1"/>
</dbReference>
<dbReference type="Gene3D" id="3.40.50.1700">
    <property type="entry name" value="Glycoside hydrolase family 3 C-terminal domain"/>
    <property type="match status" value="1"/>
</dbReference>
<dbReference type="InterPro" id="IPR026891">
    <property type="entry name" value="Fn3-like"/>
</dbReference>
<dbReference type="GO" id="GO:0009251">
    <property type="term" value="P:glucan catabolic process"/>
    <property type="evidence" value="ECO:0007669"/>
    <property type="project" value="TreeGrafter"/>
</dbReference>
<dbReference type="InterPro" id="IPR017853">
    <property type="entry name" value="GH"/>
</dbReference>
<dbReference type="Proteomes" id="UP000190831">
    <property type="component" value="Chromosome E"/>
</dbReference>
<dbReference type="InterPro" id="IPR036962">
    <property type="entry name" value="Glyco_hydro_3_N_sf"/>
</dbReference>
<dbReference type="SMART" id="SM00758">
    <property type="entry name" value="PA14"/>
    <property type="match status" value="1"/>
</dbReference>
<dbReference type="EMBL" id="LT598488">
    <property type="protein sequence ID" value="SCW01691.1"/>
    <property type="molecule type" value="Genomic_DNA"/>
</dbReference>
<organism evidence="7 8">
    <name type="scientific">Lachancea fermentati</name>
    <name type="common">Zygosaccharomyces fermentati</name>
    <dbReference type="NCBI Taxonomy" id="4955"/>
    <lineage>
        <taxon>Eukaryota</taxon>
        <taxon>Fungi</taxon>
        <taxon>Dikarya</taxon>
        <taxon>Ascomycota</taxon>
        <taxon>Saccharomycotina</taxon>
        <taxon>Saccharomycetes</taxon>
        <taxon>Saccharomycetales</taxon>
        <taxon>Saccharomycetaceae</taxon>
        <taxon>Lachancea</taxon>
    </lineage>
</organism>
<dbReference type="SUPFAM" id="SSF51445">
    <property type="entry name" value="(Trans)glycosidases"/>
    <property type="match status" value="1"/>
</dbReference>
<keyword evidence="4" id="KW-0378">Hydrolase</keyword>
<dbReference type="InterPro" id="IPR011658">
    <property type="entry name" value="PA14_dom"/>
</dbReference>